<feature type="domain" description="Major facilitator superfamily (MFS) profile" evidence="8">
    <location>
        <begin position="6"/>
        <end position="168"/>
    </location>
</feature>
<evidence type="ECO:0000256" key="7">
    <source>
        <dbReference type="SAM" id="Phobius"/>
    </source>
</evidence>
<dbReference type="InterPro" id="IPR005828">
    <property type="entry name" value="MFS_sugar_transport-like"/>
</dbReference>
<feature type="transmembrane region" description="Helical" evidence="7">
    <location>
        <begin position="73"/>
        <end position="96"/>
    </location>
</feature>
<dbReference type="InterPro" id="IPR003663">
    <property type="entry name" value="Sugar/inositol_transpt"/>
</dbReference>
<dbReference type="GO" id="GO:0022857">
    <property type="term" value="F:transmembrane transporter activity"/>
    <property type="evidence" value="ECO:0007669"/>
    <property type="project" value="InterPro"/>
</dbReference>
<keyword evidence="6 7" id="KW-0472">Membrane</keyword>
<dbReference type="GO" id="GO:0016020">
    <property type="term" value="C:membrane"/>
    <property type="evidence" value="ECO:0007669"/>
    <property type="project" value="UniProtKB-SubCell"/>
</dbReference>
<dbReference type="Proteomes" id="UP000075714">
    <property type="component" value="Unassembled WGS sequence"/>
</dbReference>
<name>A0A150GLQ6_GONPE</name>
<evidence type="ECO:0000256" key="2">
    <source>
        <dbReference type="ARBA" id="ARBA00010992"/>
    </source>
</evidence>
<comment type="subcellular location">
    <subcellularLocation>
        <location evidence="1">Membrane</location>
        <topology evidence="1">Multi-pass membrane protein</topology>
    </subcellularLocation>
</comment>
<proteinExistence type="inferred from homology"/>
<keyword evidence="3" id="KW-0813">Transport</keyword>
<dbReference type="OrthoDB" id="5296287at2759"/>
<evidence type="ECO:0000256" key="5">
    <source>
        <dbReference type="ARBA" id="ARBA00022989"/>
    </source>
</evidence>
<keyword evidence="4 7" id="KW-0812">Transmembrane</keyword>
<dbReference type="STRING" id="33097.A0A150GLQ6"/>
<comment type="similarity">
    <text evidence="2">Belongs to the major facilitator superfamily. Sugar transporter (TC 2.A.1.1) family.</text>
</comment>
<dbReference type="PANTHER" id="PTHR48020">
    <property type="entry name" value="PROTON MYO-INOSITOL COTRANSPORTER"/>
    <property type="match status" value="1"/>
</dbReference>
<evidence type="ECO:0000256" key="1">
    <source>
        <dbReference type="ARBA" id="ARBA00004141"/>
    </source>
</evidence>
<dbReference type="PANTHER" id="PTHR48020:SF12">
    <property type="entry name" value="PROTON MYO-INOSITOL COTRANSPORTER"/>
    <property type="match status" value="1"/>
</dbReference>
<gene>
    <name evidence="9" type="ORF">GPECTOR_15g386</name>
</gene>
<dbReference type="AlphaFoldDB" id="A0A150GLQ6"/>
<accession>A0A150GLQ6</accession>
<evidence type="ECO:0000259" key="8">
    <source>
        <dbReference type="PROSITE" id="PS50850"/>
    </source>
</evidence>
<dbReference type="SUPFAM" id="SSF103473">
    <property type="entry name" value="MFS general substrate transporter"/>
    <property type="match status" value="1"/>
</dbReference>
<protein>
    <recommendedName>
        <fullName evidence="8">Major facilitator superfamily (MFS) profile domain-containing protein</fullName>
    </recommendedName>
</protein>
<dbReference type="PROSITE" id="PS00217">
    <property type="entry name" value="SUGAR_TRANSPORT_2"/>
    <property type="match status" value="1"/>
</dbReference>
<dbReference type="EMBL" id="LSYV01000016">
    <property type="protein sequence ID" value="KXZ50702.1"/>
    <property type="molecule type" value="Genomic_DNA"/>
</dbReference>
<dbReference type="Gene3D" id="1.20.1250.20">
    <property type="entry name" value="MFS general substrate transporter like domains"/>
    <property type="match status" value="1"/>
</dbReference>
<evidence type="ECO:0000256" key="4">
    <source>
        <dbReference type="ARBA" id="ARBA00022692"/>
    </source>
</evidence>
<keyword evidence="10" id="KW-1185">Reference proteome</keyword>
<dbReference type="InterPro" id="IPR050814">
    <property type="entry name" value="Myo-inositol_Transporter"/>
</dbReference>
<comment type="caution">
    <text evidence="9">The sequence shown here is derived from an EMBL/GenBank/DDBJ whole genome shotgun (WGS) entry which is preliminary data.</text>
</comment>
<evidence type="ECO:0000313" key="10">
    <source>
        <dbReference type="Proteomes" id="UP000075714"/>
    </source>
</evidence>
<reference evidence="10" key="1">
    <citation type="journal article" date="2016" name="Nat. Commun.">
        <title>The Gonium pectorale genome demonstrates co-option of cell cycle regulation during the evolution of multicellularity.</title>
        <authorList>
            <person name="Hanschen E.R."/>
            <person name="Marriage T.N."/>
            <person name="Ferris P.J."/>
            <person name="Hamaji T."/>
            <person name="Toyoda A."/>
            <person name="Fujiyama A."/>
            <person name="Neme R."/>
            <person name="Noguchi H."/>
            <person name="Minakuchi Y."/>
            <person name="Suzuki M."/>
            <person name="Kawai-Toyooka H."/>
            <person name="Smith D.R."/>
            <person name="Sparks H."/>
            <person name="Anderson J."/>
            <person name="Bakaric R."/>
            <person name="Luria V."/>
            <person name="Karger A."/>
            <person name="Kirschner M.W."/>
            <person name="Durand P.M."/>
            <person name="Michod R.E."/>
            <person name="Nozaki H."/>
            <person name="Olson B.J."/>
        </authorList>
    </citation>
    <scope>NUCLEOTIDE SEQUENCE [LARGE SCALE GENOMIC DNA]</scope>
    <source>
        <strain evidence="10">NIES-2863</strain>
    </source>
</reference>
<feature type="transmembrane region" description="Helical" evidence="7">
    <location>
        <begin position="132"/>
        <end position="153"/>
    </location>
</feature>
<dbReference type="InterPro" id="IPR005829">
    <property type="entry name" value="Sugar_transporter_CS"/>
</dbReference>
<feature type="transmembrane region" description="Helical" evidence="7">
    <location>
        <begin position="102"/>
        <end position="120"/>
    </location>
</feature>
<evidence type="ECO:0000256" key="3">
    <source>
        <dbReference type="ARBA" id="ARBA00022448"/>
    </source>
</evidence>
<evidence type="ECO:0000256" key="6">
    <source>
        <dbReference type="ARBA" id="ARBA00023136"/>
    </source>
</evidence>
<dbReference type="InterPro" id="IPR020846">
    <property type="entry name" value="MFS_dom"/>
</dbReference>
<sequence length="168" mass="17549">MVLLWTCLFAALGGFLFGYDLGLIGGALLQIERYFHIRGSLPLELIVGAAKLGAAGGTFLGGAAMARYGRRRALALNSIAFTLGPLVMAAASAPWLLVLGRFIVGVGIGVSATVSPAYIAELAPARIRGGLVQLYEVMLCVGMLTAPLVDWALSGVGSDQAWRIMVRA</sequence>
<feature type="transmembrane region" description="Helical" evidence="7">
    <location>
        <begin position="45"/>
        <end position="66"/>
    </location>
</feature>
<dbReference type="PRINTS" id="PR00171">
    <property type="entry name" value="SUGRTRNSPORT"/>
</dbReference>
<dbReference type="Pfam" id="PF00083">
    <property type="entry name" value="Sugar_tr"/>
    <property type="match status" value="1"/>
</dbReference>
<keyword evidence="5 7" id="KW-1133">Transmembrane helix</keyword>
<dbReference type="InterPro" id="IPR036259">
    <property type="entry name" value="MFS_trans_sf"/>
</dbReference>
<organism evidence="9 10">
    <name type="scientific">Gonium pectorale</name>
    <name type="common">Green alga</name>
    <dbReference type="NCBI Taxonomy" id="33097"/>
    <lineage>
        <taxon>Eukaryota</taxon>
        <taxon>Viridiplantae</taxon>
        <taxon>Chlorophyta</taxon>
        <taxon>core chlorophytes</taxon>
        <taxon>Chlorophyceae</taxon>
        <taxon>CS clade</taxon>
        <taxon>Chlamydomonadales</taxon>
        <taxon>Volvocaceae</taxon>
        <taxon>Gonium</taxon>
    </lineage>
</organism>
<dbReference type="PROSITE" id="PS50850">
    <property type="entry name" value="MFS"/>
    <property type="match status" value="1"/>
</dbReference>
<evidence type="ECO:0000313" key="9">
    <source>
        <dbReference type="EMBL" id="KXZ50702.1"/>
    </source>
</evidence>